<sequence>MESELSNAALIIDAMHGSLLDLTYQTYLVAAAALFVWDYLVTMGMEIELVWTSRWNAIKILFLIQRYLPFLDTCILTLYRALQITITIHGRLVNISCAYHRRFVLLTMRVWAVWNRSKTLGYFLPIAFVAVWAPAYVFMFFFANSIEYSQAPPLPGVTGCFVIHASNLVIWCWTSLIIWNTLTLVLMLIPGWQAYRAGANSTLANIPTRRFVLTSQVYLPVCSKDFNVNRFYDRMERCLHSMLATRVILHMRDHARRPRMEWLGGEFSTGAVEFATGGHISAVPNVDSDPAAFKMKDMN</sequence>
<keyword evidence="1" id="KW-0472">Membrane</keyword>
<reference evidence="3 4" key="1">
    <citation type="journal article" date="2018" name="Evol. Lett.">
        <title>Horizontal gene cluster transfer increased hallucinogenic mushroom diversity.</title>
        <authorList>
            <person name="Reynolds H.T."/>
            <person name="Vijayakumar V."/>
            <person name="Gluck-Thaler E."/>
            <person name="Korotkin H.B."/>
            <person name="Matheny P.B."/>
            <person name="Slot J.C."/>
        </authorList>
    </citation>
    <scope>NUCLEOTIDE SEQUENCE [LARGE SCALE GENOMIC DNA]</scope>
    <source>
        <strain evidence="3 4">2631</strain>
    </source>
</reference>
<proteinExistence type="predicted"/>
<dbReference type="Pfam" id="PF20151">
    <property type="entry name" value="DUF6533"/>
    <property type="match status" value="1"/>
</dbReference>
<dbReference type="OrthoDB" id="3350812at2759"/>
<feature type="transmembrane region" description="Helical" evidence="1">
    <location>
        <begin position="24"/>
        <end position="41"/>
    </location>
</feature>
<organism evidence="3 4">
    <name type="scientific">Psilocybe cyanescens</name>
    <dbReference type="NCBI Taxonomy" id="93625"/>
    <lineage>
        <taxon>Eukaryota</taxon>
        <taxon>Fungi</taxon>
        <taxon>Dikarya</taxon>
        <taxon>Basidiomycota</taxon>
        <taxon>Agaricomycotina</taxon>
        <taxon>Agaricomycetes</taxon>
        <taxon>Agaricomycetidae</taxon>
        <taxon>Agaricales</taxon>
        <taxon>Agaricineae</taxon>
        <taxon>Strophariaceae</taxon>
        <taxon>Psilocybe</taxon>
    </lineage>
</organism>
<keyword evidence="1" id="KW-0812">Transmembrane</keyword>
<dbReference type="Proteomes" id="UP000283269">
    <property type="component" value="Unassembled WGS sequence"/>
</dbReference>
<evidence type="ECO:0000259" key="2">
    <source>
        <dbReference type="Pfam" id="PF20151"/>
    </source>
</evidence>
<feature type="transmembrane region" description="Helical" evidence="1">
    <location>
        <begin position="163"/>
        <end position="189"/>
    </location>
</feature>
<name>A0A409X9T9_PSICY</name>
<dbReference type="InParanoid" id="A0A409X9T9"/>
<comment type="caution">
    <text evidence="3">The sequence shown here is derived from an EMBL/GenBank/DDBJ whole genome shotgun (WGS) entry which is preliminary data.</text>
</comment>
<keyword evidence="1" id="KW-1133">Transmembrane helix</keyword>
<evidence type="ECO:0000313" key="3">
    <source>
        <dbReference type="EMBL" id="PPQ87487.1"/>
    </source>
</evidence>
<dbReference type="AlphaFoldDB" id="A0A409X9T9"/>
<accession>A0A409X9T9</accession>
<dbReference type="EMBL" id="NHYD01002281">
    <property type="protein sequence ID" value="PPQ87487.1"/>
    <property type="molecule type" value="Genomic_DNA"/>
</dbReference>
<feature type="domain" description="DUF6533" evidence="2">
    <location>
        <begin position="28"/>
        <end position="71"/>
    </location>
</feature>
<protein>
    <recommendedName>
        <fullName evidence="2">DUF6533 domain-containing protein</fullName>
    </recommendedName>
</protein>
<gene>
    <name evidence="3" type="ORF">CVT25_008223</name>
</gene>
<evidence type="ECO:0000256" key="1">
    <source>
        <dbReference type="SAM" id="Phobius"/>
    </source>
</evidence>
<evidence type="ECO:0000313" key="4">
    <source>
        <dbReference type="Proteomes" id="UP000283269"/>
    </source>
</evidence>
<keyword evidence="4" id="KW-1185">Reference proteome</keyword>
<feature type="transmembrane region" description="Helical" evidence="1">
    <location>
        <begin position="122"/>
        <end position="143"/>
    </location>
</feature>
<dbReference type="InterPro" id="IPR045340">
    <property type="entry name" value="DUF6533"/>
</dbReference>